<keyword evidence="1" id="KW-0560">Oxidoreductase</keyword>
<dbReference type="SUPFAM" id="SSF50129">
    <property type="entry name" value="GroES-like"/>
    <property type="match status" value="1"/>
</dbReference>
<dbReference type="InterPro" id="IPR011032">
    <property type="entry name" value="GroES-like_sf"/>
</dbReference>
<dbReference type="Proteomes" id="UP000242699">
    <property type="component" value="Unassembled WGS sequence"/>
</dbReference>
<evidence type="ECO:0000259" key="2">
    <source>
        <dbReference type="Pfam" id="PF08240"/>
    </source>
</evidence>
<organism evidence="3 4">
    <name type="scientific">Sulfobacillus benefaciens</name>
    <dbReference type="NCBI Taxonomy" id="453960"/>
    <lineage>
        <taxon>Bacteria</taxon>
        <taxon>Bacillati</taxon>
        <taxon>Bacillota</taxon>
        <taxon>Clostridia</taxon>
        <taxon>Eubacteriales</taxon>
        <taxon>Clostridiales Family XVII. Incertae Sedis</taxon>
        <taxon>Sulfobacillus</taxon>
    </lineage>
</organism>
<sequence length="311" mass="34745">MIRRTKSLRLMRSRELEWHEHDLPPLDDHGVLIKTMACAVSIGSEIPMYRGDSLATRSTVYPRQMGYESYGEVMDIGRGVTRIQIGDPVVAFYGQQTYAVCPETQVISVPRNIKPSTALLTILSCDAAKGVLKLRPKASDKVLVSGLGTMGLLTVYFLREYLNVRHVDAMEPDRERSAMGISFGVNVCFCDERSIPSVYDVGFECSARNAAFHVLQASLEPHGRLCVLSDGNVEEFSLHSAFFEKELGIVGSSDGWDYQEHAKWFFEHVPSTPYISDLFQLEIEPSALIGCYQELAAGRIRPIKILVNYQG</sequence>
<evidence type="ECO:0000313" key="3">
    <source>
        <dbReference type="EMBL" id="PSR29661.1"/>
    </source>
</evidence>
<dbReference type="PANTHER" id="PTHR43189">
    <property type="entry name" value="ZINC-TYPE ALCOHOL DEHYDROGENASE-LIKE PROTEIN C1198.01-RELATED"/>
    <property type="match status" value="1"/>
</dbReference>
<gene>
    <name evidence="3" type="ORF">C7B43_07675</name>
</gene>
<dbReference type="Pfam" id="PF08240">
    <property type="entry name" value="ADH_N"/>
    <property type="match status" value="1"/>
</dbReference>
<dbReference type="AlphaFoldDB" id="A0A2T2X575"/>
<dbReference type="InterPro" id="IPR013154">
    <property type="entry name" value="ADH-like_N"/>
</dbReference>
<dbReference type="GO" id="GO:0016491">
    <property type="term" value="F:oxidoreductase activity"/>
    <property type="evidence" value="ECO:0007669"/>
    <property type="project" value="UniProtKB-KW"/>
</dbReference>
<evidence type="ECO:0000313" key="4">
    <source>
        <dbReference type="Proteomes" id="UP000242699"/>
    </source>
</evidence>
<reference evidence="3 4" key="1">
    <citation type="journal article" date="2014" name="BMC Genomics">
        <title>Comparison of environmental and isolate Sulfobacillus genomes reveals diverse carbon, sulfur, nitrogen, and hydrogen metabolisms.</title>
        <authorList>
            <person name="Justice N.B."/>
            <person name="Norman A."/>
            <person name="Brown C.T."/>
            <person name="Singh A."/>
            <person name="Thomas B.C."/>
            <person name="Banfield J.F."/>
        </authorList>
    </citation>
    <scope>NUCLEOTIDE SEQUENCE [LARGE SCALE GENOMIC DNA]</scope>
    <source>
        <strain evidence="3">AMDSBA1</strain>
    </source>
</reference>
<accession>A0A2T2X575</accession>
<dbReference type="CDD" id="cd08255">
    <property type="entry name" value="2-desacetyl-2-hydroxyethyl_bacteriochlorophyllide_like"/>
    <property type="match status" value="1"/>
</dbReference>
<dbReference type="PANTHER" id="PTHR43189:SF1">
    <property type="entry name" value="ZINC-TYPE ALCOHOL DEHYDROGENASE-LIKE PROTEIN C1198.01"/>
    <property type="match status" value="1"/>
</dbReference>
<feature type="domain" description="Alcohol dehydrogenase-like N-terminal" evidence="2">
    <location>
        <begin position="28"/>
        <end position="104"/>
    </location>
</feature>
<dbReference type="InterPro" id="IPR036291">
    <property type="entry name" value="NAD(P)-bd_dom_sf"/>
</dbReference>
<dbReference type="Gene3D" id="3.40.50.720">
    <property type="entry name" value="NAD(P)-binding Rossmann-like Domain"/>
    <property type="match status" value="1"/>
</dbReference>
<dbReference type="EMBL" id="PXYT01000014">
    <property type="protein sequence ID" value="PSR29661.1"/>
    <property type="molecule type" value="Genomic_DNA"/>
</dbReference>
<evidence type="ECO:0000256" key="1">
    <source>
        <dbReference type="ARBA" id="ARBA00023002"/>
    </source>
</evidence>
<comment type="caution">
    <text evidence="3">The sequence shown here is derived from an EMBL/GenBank/DDBJ whole genome shotgun (WGS) entry which is preliminary data.</text>
</comment>
<proteinExistence type="predicted"/>
<name>A0A2T2X575_9FIRM</name>
<protein>
    <submittedName>
        <fullName evidence="3">Alcohol dehydrogenase</fullName>
    </submittedName>
</protein>
<dbReference type="Gene3D" id="3.90.180.10">
    <property type="entry name" value="Medium-chain alcohol dehydrogenases, catalytic domain"/>
    <property type="match status" value="2"/>
</dbReference>
<dbReference type="SUPFAM" id="SSF51735">
    <property type="entry name" value="NAD(P)-binding Rossmann-fold domains"/>
    <property type="match status" value="1"/>
</dbReference>